<accession>G5SW33</accession>
<dbReference type="AlphaFoldDB" id="G5SW33"/>
<gene>
    <name evidence="1" type="ORF">HMPREF9441_03605</name>
</gene>
<comment type="caution">
    <text evidence="1">The sequence shown here is derived from an EMBL/GenBank/DDBJ whole genome shotgun (WGS) entry which is preliminary data.</text>
</comment>
<dbReference type="EMBL" id="AFFY01000074">
    <property type="protein sequence ID" value="EHG98498.1"/>
    <property type="molecule type" value="Genomic_DNA"/>
</dbReference>
<name>G5SW33_9BACT</name>
<keyword evidence="2" id="KW-1185">Reference proteome</keyword>
<dbReference type="HOGENOM" id="CLU_3082788_0_0_10"/>
<organism evidence="1 2">
    <name type="scientific">Paraprevotella clara YIT 11840</name>
    <dbReference type="NCBI Taxonomy" id="762968"/>
    <lineage>
        <taxon>Bacteria</taxon>
        <taxon>Pseudomonadati</taxon>
        <taxon>Bacteroidota</taxon>
        <taxon>Bacteroidia</taxon>
        <taxon>Bacteroidales</taxon>
        <taxon>Prevotellaceae</taxon>
        <taxon>Paraprevotella</taxon>
    </lineage>
</organism>
<proteinExistence type="predicted"/>
<evidence type="ECO:0000313" key="2">
    <source>
        <dbReference type="Proteomes" id="UP000003598"/>
    </source>
</evidence>
<reference evidence="1 2" key="1">
    <citation type="submission" date="2011-03" db="EMBL/GenBank/DDBJ databases">
        <authorList>
            <person name="Weinstock G."/>
            <person name="Sodergren E."/>
            <person name="Clifton S."/>
            <person name="Fulton L."/>
            <person name="Fulton B."/>
            <person name="Courtney L."/>
            <person name="Fronick C."/>
            <person name="Harrison M."/>
            <person name="Strong C."/>
            <person name="Farmer C."/>
            <person name="Delahaunty K."/>
            <person name="Markovic C."/>
            <person name="Hall O."/>
            <person name="Minx P."/>
            <person name="Tomlinson C."/>
            <person name="Mitreva M."/>
            <person name="Hou S."/>
            <person name="Chen J."/>
            <person name="Wollam A."/>
            <person name="Pepin K.H."/>
            <person name="Johnson M."/>
            <person name="Bhonagiri V."/>
            <person name="Zhang X."/>
            <person name="Suruliraj S."/>
            <person name="Warren W."/>
            <person name="Chinwalla A."/>
            <person name="Mardis E.R."/>
            <person name="Wilson R.K."/>
        </authorList>
    </citation>
    <scope>NUCLEOTIDE SEQUENCE [LARGE SCALE GENOMIC DNA]</scope>
    <source>
        <strain evidence="1 2">YIT 11840</strain>
    </source>
</reference>
<protein>
    <submittedName>
        <fullName evidence="1">Uncharacterized protein</fullName>
    </submittedName>
</protein>
<dbReference type="Proteomes" id="UP000003598">
    <property type="component" value="Unassembled WGS sequence"/>
</dbReference>
<dbReference type="STRING" id="762968.HMPREF9441_03605"/>
<sequence length="52" mass="5875">MSLASSGLWPERRNIKCRAIGFGRPYKRLEEAWPGGLKALTVKRQQCTGKDI</sequence>
<evidence type="ECO:0000313" key="1">
    <source>
        <dbReference type="EMBL" id="EHG98498.1"/>
    </source>
</evidence>